<dbReference type="Proteomes" id="UP000517916">
    <property type="component" value="Unassembled WGS sequence"/>
</dbReference>
<keyword evidence="5" id="KW-1185">Reference proteome</keyword>
<reference evidence="4 5" key="1">
    <citation type="submission" date="2020-08" db="EMBL/GenBank/DDBJ databases">
        <title>Genomic Encyclopedia of Archaeal and Bacterial Type Strains, Phase II (KMG-II): from individual species to whole genera.</title>
        <authorList>
            <person name="Goeker M."/>
        </authorList>
    </citation>
    <scope>NUCLEOTIDE SEQUENCE [LARGE SCALE GENOMIC DNA]</scope>
    <source>
        <strain evidence="4 5">DSM 43850</strain>
    </source>
</reference>
<keyword evidence="2" id="KW-0472">Membrane</keyword>
<evidence type="ECO:0000313" key="5">
    <source>
        <dbReference type="Proteomes" id="UP000517916"/>
    </source>
</evidence>
<feature type="transmembrane region" description="Helical" evidence="2">
    <location>
        <begin position="192"/>
        <end position="213"/>
    </location>
</feature>
<evidence type="ECO:0000256" key="1">
    <source>
        <dbReference type="SAM" id="MobiDB-lite"/>
    </source>
</evidence>
<feature type="region of interest" description="Disordered" evidence="1">
    <location>
        <begin position="1"/>
        <end position="22"/>
    </location>
</feature>
<feature type="transmembrane region" description="Helical" evidence="2">
    <location>
        <begin position="121"/>
        <end position="140"/>
    </location>
</feature>
<organism evidence="4 5">
    <name type="scientific">Kutzneria viridogrisea</name>
    <dbReference type="NCBI Taxonomy" id="47990"/>
    <lineage>
        <taxon>Bacteria</taxon>
        <taxon>Bacillati</taxon>
        <taxon>Actinomycetota</taxon>
        <taxon>Actinomycetes</taxon>
        <taxon>Pseudonocardiales</taxon>
        <taxon>Pseudonocardiaceae</taxon>
        <taxon>Kutzneria</taxon>
    </lineage>
</organism>
<keyword evidence="2" id="KW-1133">Transmembrane helix</keyword>
<dbReference type="EMBL" id="JACJID010000001">
    <property type="protein sequence ID" value="MBA8924761.1"/>
    <property type="molecule type" value="Genomic_DNA"/>
</dbReference>
<evidence type="ECO:0000259" key="3">
    <source>
        <dbReference type="Pfam" id="PF14219"/>
    </source>
</evidence>
<sequence length="229" mass="24850">MDGPQQDTPTDTSPASAPPHRPVTGAATAATVLILLELVREVLVSVGNWRDYFVVHAYLAGTATDADLDAADSDVLTAVGSLPTLLVWIGGGVAFLVWLWRARINAELMGGAAAHRRSRGWVVGAWIMPVANLWYPYQVVSDIWQASAPQRPAPVTLVNAWWALFVAGMLVKPIQWRMAMQEATEQDVLANANMSTVLTVLYLVAGALIILIMRRITTWQTHGSVQNAV</sequence>
<protein>
    <recommendedName>
        <fullName evidence="3">DUF4328 domain-containing protein</fullName>
    </recommendedName>
</protein>
<dbReference type="Pfam" id="PF14219">
    <property type="entry name" value="DUF4328"/>
    <property type="match status" value="1"/>
</dbReference>
<feature type="transmembrane region" description="Helical" evidence="2">
    <location>
        <begin position="75"/>
        <end position="100"/>
    </location>
</feature>
<name>A0ABR6BD01_9PSEU</name>
<accession>A0ABR6BD01</accession>
<dbReference type="InterPro" id="IPR025565">
    <property type="entry name" value="DUF4328"/>
</dbReference>
<feature type="domain" description="DUF4328" evidence="3">
    <location>
        <begin position="67"/>
        <end position="217"/>
    </location>
</feature>
<dbReference type="RefSeq" id="WP_030108602.1">
    <property type="nucleotide sequence ID" value="NZ_BAAABQ010000001.1"/>
</dbReference>
<gene>
    <name evidence="4" type="ORF">BC739_001958</name>
</gene>
<evidence type="ECO:0000256" key="2">
    <source>
        <dbReference type="SAM" id="Phobius"/>
    </source>
</evidence>
<evidence type="ECO:0000313" key="4">
    <source>
        <dbReference type="EMBL" id="MBA8924761.1"/>
    </source>
</evidence>
<feature type="transmembrane region" description="Helical" evidence="2">
    <location>
        <begin position="152"/>
        <end position="171"/>
    </location>
</feature>
<proteinExistence type="predicted"/>
<comment type="caution">
    <text evidence="4">The sequence shown here is derived from an EMBL/GenBank/DDBJ whole genome shotgun (WGS) entry which is preliminary data.</text>
</comment>
<keyword evidence="2" id="KW-0812">Transmembrane</keyword>